<comment type="cofactor">
    <cofactor evidence="1">
        <name>Mg(2+)</name>
        <dbReference type="ChEBI" id="CHEBI:18420"/>
    </cofactor>
</comment>
<evidence type="ECO:0000256" key="4">
    <source>
        <dbReference type="ARBA" id="ARBA00022842"/>
    </source>
</evidence>
<keyword evidence="4" id="KW-0460">Magnesium</keyword>
<dbReference type="Gene3D" id="3.90.79.10">
    <property type="entry name" value="Nucleoside Triphosphate Pyrophosphohydrolase"/>
    <property type="match status" value="1"/>
</dbReference>
<evidence type="ECO:0000313" key="6">
    <source>
        <dbReference type="EMBL" id="AQT28598.1"/>
    </source>
</evidence>
<proteinExistence type="predicted"/>
<evidence type="ECO:0000256" key="2">
    <source>
        <dbReference type="ARBA" id="ARBA00022723"/>
    </source>
</evidence>
<evidence type="ECO:0000256" key="3">
    <source>
        <dbReference type="ARBA" id="ARBA00022801"/>
    </source>
</evidence>
<protein>
    <submittedName>
        <fullName evidence="6">Putative NUDIX domain-containing protein</fullName>
    </submittedName>
</protein>
<dbReference type="Proteomes" id="UP000221250">
    <property type="component" value="Segment"/>
</dbReference>
<feature type="domain" description="Nudix hydrolase" evidence="5">
    <location>
        <begin position="12"/>
        <end position="142"/>
    </location>
</feature>
<evidence type="ECO:0000259" key="5">
    <source>
        <dbReference type="PROSITE" id="PS51462"/>
    </source>
</evidence>
<evidence type="ECO:0000256" key="1">
    <source>
        <dbReference type="ARBA" id="ARBA00001946"/>
    </source>
</evidence>
<organism evidence="6 7">
    <name type="scientific">Erwinia phage vB_EamM_Yoloswag</name>
    <dbReference type="NCBI Taxonomy" id="1958956"/>
    <lineage>
        <taxon>Viruses</taxon>
        <taxon>Duplodnaviria</taxon>
        <taxon>Heunggongvirae</taxon>
        <taxon>Uroviricota</taxon>
        <taxon>Caudoviricetes</taxon>
        <taxon>Yoloswagvirus</taxon>
        <taxon>Yoloswagvirus yoloswag</taxon>
    </lineage>
</organism>
<dbReference type="Pfam" id="PF00293">
    <property type="entry name" value="NUDIX"/>
    <property type="match status" value="1"/>
</dbReference>
<name>A0A1S6L341_9CAUD</name>
<dbReference type="PANTHER" id="PTHR12629:SF0">
    <property type="entry name" value="DIPHOSPHOINOSITOL-POLYPHOSPHATE DIPHOSPHATASE"/>
    <property type="match status" value="1"/>
</dbReference>
<dbReference type="SUPFAM" id="SSF55811">
    <property type="entry name" value="Nudix"/>
    <property type="match status" value="1"/>
</dbReference>
<dbReference type="GO" id="GO:0016462">
    <property type="term" value="F:pyrophosphatase activity"/>
    <property type="evidence" value="ECO:0007669"/>
    <property type="project" value="InterPro"/>
</dbReference>
<dbReference type="EMBL" id="KY448244">
    <property type="protein sequence ID" value="AQT28598.1"/>
    <property type="molecule type" value="Genomic_DNA"/>
</dbReference>
<keyword evidence="7" id="KW-1185">Reference proteome</keyword>
<dbReference type="CDD" id="cd04666">
    <property type="entry name" value="NUDIX_DIPP2_like_Nudt4"/>
    <property type="match status" value="1"/>
</dbReference>
<sequence>MSLSARDKSHLQPRIQSGVVPYRYNMETGEIEILMIRTKHANNWGLPKGGWEEHLTLVASALKEADEEAGALGTPEDLIGTSEYVKGKTGRDQHVTWYLMHVRKLKTNYMEATTRDRKWVPIDKAMRKIDKGFRPILKRALKILHKRY</sequence>
<dbReference type="PANTHER" id="PTHR12629">
    <property type="entry name" value="DIPHOSPHOINOSITOL POLYPHOSPHATE PHOSPHOHYDROLASE"/>
    <property type="match status" value="1"/>
</dbReference>
<reference evidence="6 7" key="1">
    <citation type="submission" date="2017-01" db="EMBL/GenBank/DDBJ databases">
        <authorList>
            <person name="Mah S.A."/>
            <person name="Swanson W.J."/>
            <person name="Moy G.W."/>
            <person name="Vacquier V.D."/>
        </authorList>
    </citation>
    <scope>NUCLEOTIDE SEQUENCE [LARGE SCALE GENOMIC DNA]</scope>
</reference>
<accession>A0A1S6L341</accession>
<gene>
    <name evidence="6" type="ORF">YOLOSWAG_116</name>
</gene>
<dbReference type="InterPro" id="IPR047198">
    <property type="entry name" value="DDP-like_NUDIX"/>
</dbReference>
<dbReference type="GO" id="GO:0046872">
    <property type="term" value="F:metal ion binding"/>
    <property type="evidence" value="ECO:0007669"/>
    <property type="project" value="UniProtKB-KW"/>
</dbReference>
<keyword evidence="3" id="KW-0378">Hydrolase</keyword>
<keyword evidence="2" id="KW-0479">Metal-binding</keyword>
<dbReference type="InterPro" id="IPR000086">
    <property type="entry name" value="NUDIX_hydrolase_dom"/>
</dbReference>
<dbReference type="InterPro" id="IPR015797">
    <property type="entry name" value="NUDIX_hydrolase-like_dom_sf"/>
</dbReference>
<evidence type="ECO:0000313" key="7">
    <source>
        <dbReference type="Proteomes" id="UP000221250"/>
    </source>
</evidence>
<dbReference type="PROSITE" id="PS51462">
    <property type="entry name" value="NUDIX"/>
    <property type="match status" value="1"/>
</dbReference>